<gene>
    <name evidence="1" type="ORF">SEUCBS140593_007858</name>
</gene>
<reference evidence="1 2" key="1">
    <citation type="submission" date="2024-01" db="EMBL/GenBank/DDBJ databases">
        <authorList>
            <person name="Allen C."/>
            <person name="Tagirdzhanova G."/>
        </authorList>
    </citation>
    <scope>NUCLEOTIDE SEQUENCE [LARGE SCALE GENOMIC DNA]</scope>
</reference>
<evidence type="ECO:0000313" key="1">
    <source>
        <dbReference type="EMBL" id="CAK7231239.1"/>
    </source>
</evidence>
<dbReference type="InterPro" id="IPR022025">
    <property type="entry name" value="Amidoligase_2"/>
</dbReference>
<comment type="caution">
    <text evidence="1">The sequence shown here is derived from an EMBL/GenBank/DDBJ whole genome shotgun (WGS) entry which is preliminary data.</text>
</comment>
<proteinExistence type="predicted"/>
<dbReference type="PANTHER" id="PTHR36847">
    <property type="entry name" value="AMIDOLIGASE ENZYME"/>
    <property type="match status" value="1"/>
</dbReference>
<name>A0ABP0CJ82_9PEZI</name>
<dbReference type="EMBL" id="CAWUHD010000100">
    <property type="protein sequence ID" value="CAK7231239.1"/>
    <property type="molecule type" value="Genomic_DNA"/>
</dbReference>
<accession>A0ABP0CJ82</accession>
<dbReference type="Pfam" id="PF12224">
    <property type="entry name" value="Amidoligase_2"/>
    <property type="match status" value="1"/>
</dbReference>
<protein>
    <recommendedName>
        <fullName evidence="3">Amidoligase enzyme</fullName>
    </recommendedName>
</protein>
<dbReference type="PANTHER" id="PTHR36847:SF1">
    <property type="entry name" value="AMIDOLIGASE ENZYME"/>
    <property type="match status" value="1"/>
</dbReference>
<evidence type="ECO:0008006" key="3">
    <source>
        <dbReference type="Google" id="ProtNLM"/>
    </source>
</evidence>
<evidence type="ECO:0000313" key="2">
    <source>
        <dbReference type="Proteomes" id="UP001642482"/>
    </source>
</evidence>
<dbReference type="Proteomes" id="UP001642482">
    <property type="component" value="Unassembled WGS sequence"/>
</dbReference>
<organism evidence="1 2">
    <name type="scientific">Sporothrix eucalyptigena</name>
    <dbReference type="NCBI Taxonomy" id="1812306"/>
    <lineage>
        <taxon>Eukaryota</taxon>
        <taxon>Fungi</taxon>
        <taxon>Dikarya</taxon>
        <taxon>Ascomycota</taxon>
        <taxon>Pezizomycotina</taxon>
        <taxon>Sordariomycetes</taxon>
        <taxon>Sordariomycetidae</taxon>
        <taxon>Ophiostomatales</taxon>
        <taxon>Ophiostomataceae</taxon>
        <taxon>Sporothrix</taxon>
    </lineage>
</organism>
<keyword evidence="2" id="KW-1185">Reference proteome</keyword>
<sequence>MASPLKFGVELELFLGHKQGKSPYKSWTDLADTLSRRLTRAGVPNHVKKRGVKETYKDWSLMREMTIGEDTMNALYGIELVSPVFDARQSQWVVDIQSIYRVLDKHFTTYESPKCSTHVHVSTSPDALTKEEAANLAAAVLYYEPAIDTLMPAHRVATNSYWCRSNRVSHMFAGIESVQGIQTIDGYVQFCKAEHRAGRPIPVSPSPSGSLVGLDTALKIVRACHEGGEFGMDQAMNWFSASSAYGQTKGMTPDFVKGKVYKWNFDSLYRSKDAPSKDGTLEFRLPPGSLCAEDAGMWVSLAVTFVAGVLASVHLNDFPSPAGSGASVYELKVLLEHGRTVLGWQDLGLLQDQLDQLEQLQL</sequence>